<dbReference type="Gene3D" id="3.40.50.720">
    <property type="entry name" value="NAD(P)-binding Rossmann-like Domain"/>
    <property type="match status" value="1"/>
</dbReference>
<evidence type="ECO:0000256" key="4">
    <source>
        <dbReference type="ARBA" id="ARBA00023002"/>
    </source>
</evidence>
<dbReference type="OrthoDB" id="1879366at2759"/>
<dbReference type="InterPro" id="IPR020843">
    <property type="entry name" value="ER"/>
</dbReference>
<dbReference type="GO" id="GO:0016616">
    <property type="term" value="F:oxidoreductase activity, acting on the CH-OH group of donors, NAD or NADP as acceptor"/>
    <property type="evidence" value="ECO:0007669"/>
    <property type="project" value="InterPro"/>
</dbReference>
<reference evidence="7" key="1">
    <citation type="submission" date="2019-03" db="EMBL/GenBank/DDBJ databases">
        <title>Long read genome sequence of the mycoparasitic Pythium oligandrum ATCC 38472 isolated from sugarbeet rhizosphere.</title>
        <authorList>
            <person name="Gaulin E."/>
        </authorList>
    </citation>
    <scope>NUCLEOTIDE SEQUENCE</scope>
    <source>
        <strain evidence="7">ATCC 38472_TT</strain>
    </source>
</reference>
<gene>
    <name evidence="7" type="ORF">Poli38472_001676</name>
</gene>
<dbReference type="Pfam" id="PF00107">
    <property type="entry name" value="ADH_zinc_N"/>
    <property type="match status" value="1"/>
</dbReference>
<keyword evidence="8" id="KW-1185">Reference proteome</keyword>
<dbReference type="FunFam" id="3.40.50.720:FF:000022">
    <property type="entry name" value="Cinnamyl alcohol dehydrogenase"/>
    <property type="match status" value="1"/>
</dbReference>
<dbReference type="PROSITE" id="PS00059">
    <property type="entry name" value="ADH_ZINC"/>
    <property type="match status" value="1"/>
</dbReference>
<dbReference type="AlphaFoldDB" id="A0A8K1CTW9"/>
<comment type="caution">
    <text evidence="7">The sequence shown here is derived from an EMBL/GenBank/DDBJ whole genome shotgun (WGS) entry which is preliminary data.</text>
</comment>
<evidence type="ECO:0000259" key="6">
    <source>
        <dbReference type="SMART" id="SM00829"/>
    </source>
</evidence>
<dbReference type="InterPro" id="IPR013154">
    <property type="entry name" value="ADH-like_N"/>
</dbReference>
<dbReference type="CDD" id="cd05283">
    <property type="entry name" value="CAD1"/>
    <property type="match status" value="1"/>
</dbReference>
<dbReference type="InterPro" id="IPR047109">
    <property type="entry name" value="CAD-like"/>
</dbReference>
<dbReference type="Proteomes" id="UP000794436">
    <property type="component" value="Unassembled WGS sequence"/>
</dbReference>
<evidence type="ECO:0000313" key="8">
    <source>
        <dbReference type="Proteomes" id="UP000794436"/>
    </source>
</evidence>
<dbReference type="PANTHER" id="PTHR42683">
    <property type="entry name" value="ALDEHYDE REDUCTASE"/>
    <property type="match status" value="1"/>
</dbReference>
<dbReference type="SUPFAM" id="SSF50129">
    <property type="entry name" value="GroES-like"/>
    <property type="match status" value="1"/>
</dbReference>
<dbReference type="SUPFAM" id="SSF51735">
    <property type="entry name" value="NAD(P)-binding Rossmann-fold domains"/>
    <property type="match status" value="1"/>
</dbReference>
<dbReference type="InterPro" id="IPR036291">
    <property type="entry name" value="NAD(P)-bd_dom_sf"/>
</dbReference>
<comment type="similarity">
    <text evidence="5">Belongs to the zinc-containing alcohol dehydrogenase family.</text>
</comment>
<evidence type="ECO:0000256" key="5">
    <source>
        <dbReference type="RuleBase" id="RU361277"/>
    </source>
</evidence>
<organism evidence="7 8">
    <name type="scientific">Pythium oligandrum</name>
    <name type="common">Mycoparasitic fungus</name>
    <dbReference type="NCBI Taxonomy" id="41045"/>
    <lineage>
        <taxon>Eukaryota</taxon>
        <taxon>Sar</taxon>
        <taxon>Stramenopiles</taxon>
        <taxon>Oomycota</taxon>
        <taxon>Peronosporomycetes</taxon>
        <taxon>Pythiales</taxon>
        <taxon>Pythiaceae</taxon>
        <taxon>Pythium</taxon>
    </lineage>
</organism>
<keyword evidence="4" id="KW-0560">Oxidoreductase</keyword>
<name>A0A8K1CTW9_PYTOL</name>
<protein>
    <recommendedName>
        <fullName evidence="6">Enoyl reductase (ER) domain-containing protein</fullName>
    </recommendedName>
</protein>
<feature type="domain" description="Enoyl reductase (ER)" evidence="6">
    <location>
        <begin position="17"/>
        <end position="344"/>
    </location>
</feature>
<comment type="cofactor">
    <cofactor evidence="1 5">
        <name>Zn(2+)</name>
        <dbReference type="ChEBI" id="CHEBI:29105"/>
    </cofactor>
</comment>
<sequence length="346" mass="36823">MVLETRTVKALAAFKPGLTVEAWEYQAPALGPQDIEIAISHCGVCAADTHNLQNNWGMSQYPMVPGHEIVGSVTAVGSQVTDLQLGDRVGVGCATGTCLECSQCTQGKESYCAKAVYTYNGRRPDGSVTYGGYADSITVDSRFAFKIPEEIPSAAAAPLLCAGITVFTPLREHVKPGQRVGVVGIGGLGHLAIQFARALGAEPVAFSRSTAKEAEARKFGAVDFVDVTNPEAVAKAQRSVDVLIVTADAKKQPYNTYLSFVKFRGVFLLVACPVDDVSFNAFAMLMSNVTIVGSVTGGNQDMNDMFALAAAKNVRPMIQTLPMHEANKGLAMVDQGHARYRVVLEN</sequence>
<keyword evidence="3 5" id="KW-0862">Zinc</keyword>
<dbReference type="Gene3D" id="3.90.180.10">
    <property type="entry name" value="Medium-chain alcohol dehydrogenases, catalytic domain"/>
    <property type="match status" value="1"/>
</dbReference>
<keyword evidence="2 5" id="KW-0479">Metal-binding</keyword>
<proteinExistence type="inferred from homology"/>
<dbReference type="InterPro" id="IPR011032">
    <property type="entry name" value="GroES-like_sf"/>
</dbReference>
<dbReference type="GO" id="GO:0008270">
    <property type="term" value="F:zinc ion binding"/>
    <property type="evidence" value="ECO:0007669"/>
    <property type="project" value="InterPro"/>
</dbReference>
<evidence type="ECO:0000256" key="1">
    <source>
        <dbReference type="ARBA" id="ARBA00001947"/>
    </source>
</evidence>
<dbReference type="SMART" id="SM00829">
    <property type="entry name" value="PKS_ER"/>
    <property type="match status" value="1"/>
</dbReference>
<evidence type="ECO:0000313" key="7">
    <source>
        <dbReference type="EMBL" id="TMW69520.1"/>
    </source>
</evidence>
<dbReference type="InterPro" id="IPR002328">
    <property type="entry name" value="ADH_Zn_CS"/>
</dbReference>
<accession>A0A8K1CTW9</accession>
<dbReference type="InterPro" id="IPR013149">
    <property type="entry name" value="ADH-like_C"/>
</dbReference>
<evidence type="ECO:0000256" key="2">
    <source>
        <dbReference type="ARBA" id="ARBA00022723"/>
    </source>
</evidence>
<dbReference type="Pfam" id="PF08240">
    <property type="entry name" value="ADH_N"/>
    <property type="match status" value="1"/>
</dbReference>
<evidence type="ECO:0000256" key="3">
    <source>
        <dbReference type="ARBA" id="ARBA00022833"/>
    </source>
</evidence>
<dbReference type="EMBL" id="SPLM01000001">
    <property type="protein sequence ID" value="TMW69520.1"/>
    <property type="molecule type" value="Genomic_DNA"/>
</dbReference>